<evidence type="ECO:0000256" key="6">
    <source>
        <dbReference type="ARBA" id="ARBA00022824"/>
    </source>
</evidence>
<evidence type="ECO:0000256" key="4">
    <source>
        <dbReference type="ARBA" id="ARBA00022502"/>
    </source>
</evidence>
<dbReference type="InterPro" id="IPR009600">
    <property type="entry name" value="PIG-U"/>
</dbReference>
<dbReference type="GO" id="GO:0006506">
    <property type="term" value="P:GPI anchor biosynthetic process"/>
    <property type="evidence" value="ECO:0007669"/>
    <property type="project" value="UniProtKB-UniPathway"/>
</dbReference>
<dbReference type="UniPathway" id="UPA00196"/>
<name>A0A1E4SI13_9ASCO</name>
<feature type="transmembrane region" description="Helical" evidence="9">
    <location>
        <begin position="170"/>
        <end position="199"/>
    </location>
</feature>
<evidence type="ECO:0000256" key="7">
    <source>
        <dbReference type="ARBA" id="ARBA00022989"/>
    </source>
</evidence>
<evidence type="ECO:0000256" key="9">
    <source>
        <dbReference type="SAM" id="Phobius"/>
    </source>
</evidence>
<evidence type="ECO:0000256" key="2">
    <source>
        <dbReference type="ARBA" id="ARBA00004687"/>
    </source>
</evidence>
<feature type="transmembrane region" description="Helical" evidence="9">
    <location>
        <begin position="7"/>
        <end position="30"/>
    </location>
</feature>
<evidence type="ECO:0000256" key="5">
    <source>
        <dbReference type="ARBA" id="ARBA00022692"/>
    </source>
</evidence>
<protein>
    <submittedName>
        <fullName evidence="10">PIG-U-domain-containing protein</fullName>
    </submittedName>
</protein>
<dbReference type="Pfam" id="PF06728">
    <property type="entry name" value="PIG-U"/>
    <property type="match status" value="1"/>
</dbReference>
<evidence type="ECO:0000256" key="8">
    <source>
        <dbReference type="ARBA" id="ARBA00023136"/>
    </source>
</evidence>
<dbReference type="Proteomes" id="UP000094285">
    <property type="component" value="Unassembled WGS sequence"/>
</dbReference>
<dbReference type="GeneID" id="30984096"/>
<dbReference type="AlphaFoldDB" id="A0A1E4SI13"/>
<dbReference type="STRING" id="984487.A0A1E4SI13"/>
<keyword evidence="4" id="KW-0337">GPI-anchor biosynthesis</keyword>
<dbReference type="EMBL" id="KV453912">
    <property type="protein sequence ID" value="ODV79154.1"/>
    <property type="molecule type" value="Genomic_DNA"/>
</dbReference>
<dbReference type="OrthoDB" id="549017at2759"/>
<feature type="transmembrane region" description="Helical" evidence="9">
    <location>
        <begin position="258"/>
        <end position="287"/>
    </location>
</feature>
<sequence length="432" mass="49116">MSKLVQVYLIGAVVRFVLPVLVPSITHALAKSVLLSTPMDSFPSLEEAFYYLEHGIGLYDGGIVHHPPLLVILLLFIHGLGPISSVLFNGLWACMDLFIVTRIIDINKWYNEHNSNRRGRKLARFNDDLIASFYLFNPLLVLSNLLHSTLTFALLFLVESIHQLVVKRRYFHSAVALAASTYFSVNLAYLVIPMTALALTVSEASQKIPLALRYVLTFVATLGLFLLASFASVNSWLFVHQVYGTVFFFDKITPNLGLWWYLFTEMFEFFSPFYVGLYNLYSFVFILPMTLRFYEGYGKSEKKTSGHGDSFLAVVLGYIWISFTKSYPTVGDLAFAASLLPLFKSTILPYCRYTYITALGFLVSLLLSPIFYYCWIVLATGNSNFFYSISLIWGAVHTSILMDLIWGKLTSEYIEENKIPEKDQKTLRLTQI</sequence>
<organism evidence="10 11">
    <name type="scientific">Suhomyces tanzawaensis NRRL Y-17324</name>
    <dbReference type="NCBI Taxonomy" id="984487"/>
    <lineage>
        <taxon>Eukaryota</taxon>
        <taxon>Fungi</taxon>
        <taxon>Dikarya</taxon>
        <taxon>Ascomycota</taxon>
        <taxon>Saccharomycotina</taxon>
        <taxon>Pichiomycetes</taxon>
        <taxon>Debaryomycetaceae</taxon>
        <taxon>Suhomyces</taxon>
    </lineage>
</organism>
<evidence type="ECO:0000256" key="1">
    <source>
        <dbReference type="ARBA" id="ARBA00004477"/>
    </source>
</evidence>
<evidence type="ECO:0000313" key="11">
    <source>
        <dbReference type="Proteomes" id="UP000094285"/>
    </source>
</evidence>
<gene>
    <name evidence="10" type="ORF">CANTADRAFT_51578</name>
</gene>
<dbReference type="GO" id="GO:0016255">
    <property type="term" value="P:attachment of GPI anchor to protein"/>
    <property type="evidence" value="ECO:0007669"/>
    <property type="project" value="EnsemblFungi"/>
</dbReference>
<dbReference type="PANTHER" id="PTHR13121:SF0">
    <property type="entry name" value="PHOSPHATIDYLINOSITOL GLYCAN ANCHOR BIOSYNTHESIS CLASS U PROTEIN"/>
    <property type="match status" value="1"/>
</dbReference>
<dbReference type="RefSeq" id="XP_020064276.1">
    <property type="nucleotide sequence ID" value="XM_020209960.1"/>
</dbReference>
<dbReference type="GO" id="GO:0042765">
    <property type="term" value="C:GPI-anchor transamidase complex"/>
    <property type="evidence" value="ECO:0007669"/>
    <property type="project" value="EnsemblFungi"/>
</dbReference>
<keyword evidence="8 9" id="KW-0472">Membrane</keyword>
<comment type="pathway">
    <text evidence="2">Glycolipid biosynthesis; glycosylphosphatidylinositol-anchor biosynthesis.</text>
</comment>
<proteinExistence type="inferred from homology"/>
<keyword evidence="5 9" id="KW-0812">Transmembrane</keyword>
<comment type="similarity">
    <text evidence="3">Belongs to the PIGU family.</text>
</comment>
<accession>A0A1E4SI13</accession>
<reference evidence="11" key="1">
    <citation type="submission" date="2016-05" db="EMBL/GenBank/DDBJ databases">
        <title>Comparative genomics of biotechnologically important yeasts.</title>
        <authorList>
            <consortium name="DOE Joint Genome Institute"/>
            <person name="Riley R."/>
            <person name="Haridas S."/>
            <person name="Wolfe K.H."/>
            <person name="Lopes M.R."/>
            <person name="Hittinger C.T."/>
            <person name="Goker M."/>
            <person name="Salamov A."/>
            <person name="Wisecaver J."/>
            <person name="Long T.M."/>
            <person name="Aerts A.L."/>
            <person name="Barry K."/>
            <person name="Choi C."/>
            <person name="Clum A."/>
            <person name="Coughlan A.Y."/>
            <person name="Deshpande S."/>
            <person name="Douglass A.P."/>
            <person name="Hanson S.J."/>
            <person name="Klenk H.-P."/>
            <person name="Labutti K."/>
            <person name="Lapidus A."/>
            <person name="Lindquist E."/>
            <person name="Lipzen A."/>
            <person name="Meier-Kolthoff J.P."/>
            <person name="Ohm R.A."/>
            <person name="Otillar R.P."/>
            <person name="Pangilinan J."/>
            <person name="Peng Y."/>
            <person name="Rokas A."/>
            <person name="Rosa C.A."/>
            <person name="Scheuner C."/>
            <person name="Sibirny A.A."/>
            <person name="Slot J.C."/>
            <person name="Stielow J.B."/>
            <person name="Sun H."/>
            <person name="Kurtzman C.P."/>
            <person name="Blackwell M."/>
            <person name="Grigoriev I.V."/>
            <person name="Jeffries T.W."/>
        </authorList>
    </citation>
    <scope>NUCLEOTIDE SEQUENCE [LARGE SCALE GENOMIC DNA]</scope>
    <source>
        <strain evidence="11">NRRL Y-17324</strain>
    </source>
</reference>
<feature type="transmembrane region" description="Helical" evidence="9">
    <location>
        <begin position="211"/>
        <end position="238"/>
    </location>
</feature>
<evidence type="ECO:0000256" key="3">
    <source>
        <dbReference type="ARBA" id="ARBA00010026"/>
    </source>
</evidence>
<keyword evidence="7 9" id="KW-1133">Transmembrane helix</keyword>
<dbReference type="PANTHER" id="PTHR13121">
    <property type="entry name" value="GPI TRANSAMIDASE COMPONENT PIG-U"/>
    <property type="match status" value="1"/>
</dbReference>
<feature type="transmembrane region" description="Helical" evidence="9">
    <location>
        <begin position="129"/>
        <end position="158"/>
    </location>
</feature>
<feature type="transmembrane region" description="Helical" evidence="9">
    <location>
        <begin position="385"/>
        <end position="406"/>
    </location>
</feature>
<feature type="transmembrane region" description="Helical" evidence="9">
    <location>
        <begin position="358"/>
        <end position="379"/>
    </location>
</feature>
<comment type="subcellular location">
    <subcellularLocation>
        <location evidence="1">Endoplasmic reticulum membrane</location>
        <topology evidence="1">Multi-pass membrane protein</topology>
    </subcellularLocation>
</comment>
<evidence type="ECO:0000313" key="10">
    <source>
        <dbReference type="EMBL" id="ODV79154.1"/>
    </source>
</evidence>
<feature type="transmembrane region" description="Helical" evidence="9">
    <location>
        <begin position="308"/>
        <end position="327"/>
    </location>
</feature>
<keyword evidence="11" id="KW-1185">Reference proteome</keyword>
<keyword evidence="6" id="KW-0256">Endoplasmic reticulum</keyword>
<feature type="transmembrane region" description="Helical" evidence="9">
    <location>
        <begin position="69"/>
        <end position="92"/>
    </location>
</feature>